<dbReference type="InterPro" id="IPR004182">
    <property type="entry name" value="GRAM"/>
</dbReference>
<comment type="similarity">
    <text evidence="1">Belongs to the GEM family.</text>
</comment>
<dbReference type="CDD" id="cd13222">
    <property type="entry name" value="PH-GRAM_GEM"/>
    <property type="match status" value="1"/>
</dbReference>
<evidence type="ECO:0000256" key="1">
    <source>
        <dbReference type="ARBA" id="ARBA00009414"/>
    </source>
</evidence>
<comment type="caution">
    <text evidence="3">The sequence shown here is derived from an EMBL/GenBank/DDBJ whole genome shotgun (WGS) entry which is preliminary data.</text>
</comment>
<dbReference type="PANTHER" id="PTHR31969">
    <property type="entry name" value="GEM-LIKE PROTEIN 2"/>
    <property type="match status" value="1"/>
</dbReference>
<protein>
    <recommendedName>
        <fullName evidence="2">GRAM domain-containing protein</fullName>
    </recommendedName>
</protein>
<dbReference type="AlphaFoldDB" id="A0AAW2CS32"/>
<reference evidence="3 4" key="1">
    <citation type="submission" date="2024-01" db="EMBL/GenBank/DDBJ databases">
        <title>A telomere-to-telomere, gap-free genome of sweet tea (Lithocarpus litseifolius).</title>
        <authorList>
            <person name="Zhou J."/>
        </authorList>
    </citation>
    <scope>NUCLEOTIDE SEQUENCE [LARGE SCALE GENOMIC DNA]</scope>
    <source>
        <strain evidence="3">Zhou-2022a</strain>
        <tissue evidence="3">Leaf</tissue>
    </source>
</reference>
<proteinExistence type="inferred from homology"/>
<feature type="domain" description="GRAM" evidence="2">
    <location>
        <begin position="255"/>
        <end position="333"/>
    </location>
</feature>
<sequence length="375" mass="41293">MKSSLQELVLGIPISSAAYKVDRSPIKGYLLDPASQYNNPSLKGSADTGLKRMNKAGKKGTTFAHGVREHVRIGPKITETVKGKLSLGARILKVGGVEKVFKRLFSVREGEKLLKASQCYLSTTAGPIAGQLFISTDKIAFCSERSIKISSSDGEMKRIHYKELVLGIPISSAAYKVDRSLIKGYLPDPANQCNIPSLKGSADTVLNRKNKSGKNGASFALGVREHVRIGPKITETVKGKLSLGARILKVGGVEKIFKRFFSVREGEKLLKASQCYLSTTAGPIAGLLFISTDKIAFCSERSIKISSPNGEMKRIHYKVMIPLKKIERVNQSENVKKPSEKYMEVVTVDNFDFWFMGFVNYQKAFKYLQEAISQA</sequence>
<dbReference type="EMBL" id="JAZDWU010000006">
    <property type="protein sequence ID" value="KAL0000248.1"/>
    <property type="molecule type" value="Genomic_DNA"/>
</dbReference>
<dbReference type="Gene3D" id="2.30.29.30">
    <property type="entry name" value="Pleckstrin-homology domain (PH domain)/Phosphotyrosine-binding domain (PTB)"/>
    <property type="match status" value="2"/>
</dbReference>
<keyword evidence="4" id="KW-1185">Reference proteome</keyword>
<evidence type="ECO:0000259" key="2">
    <source>
        <dbReference type="SMART" id="SM00568"/>
    </source>
</evidence>
<dbReference type="InterPro" id="IPR037848">
    <property type="entry name" value="GEM-like"/>
</dbReference>
<accession>A0AAW2CS32</accession>
<dbReference type="InterPro" id="IPR011993">
    <property type="entry name" value="PH-like_dom_sf"/>
</dbReference>
<organism evidence="3 4">
    <name type="scientific">Lithocarpus litseifolius</name>
    <dbReference type="NCBI Taxonomy" id="425828"/>
    <lineage>
        <taxon>Eukaryota</taxon>
        <taxon>Viridiplantae</taxon>
        <taxon>Streptophyta</taxon>
        <taxon>Embryophyta</taxon>
        <taxon>Tracheophyta</taxon>
        <taxon>Spermatophyta</taxon>
        <taxon>Magnoliopsida</taxon>
        <taxon>eudicotyledons</taxon>
        <taxon>Gunneridae</taxon>
        <taxon>Pentapetalae</taxon>
        <taxon>rosids</taxon>
        <taxon>fabids</taxon>
        <taxon>Fagales</taxon>
        <taxon>Fagaceae</taxon>
        <taxon>Lithocarpus</taxon>
    </lineage>
</organism>
<feature type="domain" description="GRAM" evidence="2">
    <location>
        <begin position="99"/>
        <end position="163"/>
    </location>
</feature>
<dbReference type="Pfam" id="PF02893">
    <property type="entry name" value="GRAM"/>
    <property type="match status" value="2"/>
</dbReference>
<dbReference type="Proteomes" id="UP001459277">
    <property type="component" value="Unassembled WGS sequence"/>
</dbReference>
<dbReference type="SMART" id="SM00568">
    <property type="entry name" value="GRAM"/>
    <property type="match status" value="2"/>
</dbReference>
<evidence type="ECO:0000313" key="4">
    <source>
        <dbReference type="Proteomes" id="UP001459277"/>
    </source>
</evidence>
<evidence type="ECO:0000313" key="3">
    <source>
        <dbReference type="EMBL" id="KAL0000248.1"/>
    </source>
</evidence>
<gene>
    <name evidence="3" type="ORF">SO802_019850</name>
</gene>
<name>A0AAW2CS32_9ROSI</name>